<dbReference type="InterPro" id="IPR050312">
    <property type="entry name" value="IolE/XylAMocC-like"/>
</dbReference>
<dbReference type="InterPro" id="IPR036237">
    <property type="entry name" value="Xyl_isomerase-like_sf"/>
</dbReference>
<proteinExistence type="predicted"/>
<dbReference type="Pfam" id="PF01261">
    <property type="entry name" value="AP_endonuc_2"/>
    <property type="match status" value="1"/>
</dbReference>
<dbReference type="AlphaFoldDB" id="A0AAX2JHI4"/>
<accession>A0AAX2JHI4</accession>
<feature type="domain" description="Xylose isomerase-like TIM barrel" evidence="1">
    <location>
        <begin position="31"/>
        <end position="246"/>
    </location>
</feature>
<name>A0AAX2JHI4_9FUSO</name>
<organism evidence="2 3">
    <name type="scientific">Fusobacterium ulcerans</name>
    <dbReference type="NCBI Taxonomy" id="861"/>
    <lineage>
        <taxon>Bacteria</taxon>
        <taxon>Fusobacteriati</taxon>
        <taxon>Fusobacteriota</taxon>
        <taxon>Fusobacteriia</taxon>
        <taxon>Fusobacteriales</taxon>
        <taxon>Fusobacteriaceae</taxon>
        <taxon>Fusobacterium</taxon>
    </lineage>
</organism>
<dbReference type="KEGG" id="ful:C4N20_05915"/>
<sequence length="252" mass="29934">MNRIYISDLICASDSYEETINFLEENKIKNIEFFIEPYDEKHSKKLNKILENYSIENLSFHGPYRYFKLTVPEEKWKEALEDFEKAIDITRKYRGEFLVLHTNEVLEEKVNKNIIERRIEEIVKKAKEKSVKIAVENVGISKNMLYNQEEYIEFIKKYKFYSLIDIGHALLNNWNVENLIGALKDEIIGYHLHNNDGERDMHQSVFNGKFDLKKILKYVHEKTPDANLVLEYSAVTSKNELLEDLKLINNFK</sequence>
<dbReference type="Proteomes" id="UP000249008">
    <property type="component" value="Chromosome 1"/>
</dbReference>
<dbReference type="Gene3D" id="3.20.20.150">
    <property type="entry name" value="Divalent-metal-dependent TIM barrel enzymes"/>
    <property type="match status" value="1"/>
</dbReference>
<dbReference type="EMBL" id="LS483487">
    <property type="protein sequence ID" value="SQJ15705.1"/>
    <property type="molecule type" value="Genomic_DNA"/>
</dbReference>
<reference evidence="2 3" key="1">
    <citation type="submission" date="2018-06" db="EMBL/GenBank/DDBJ databases">
        <authorList>
            <consortium name="Pathogen Informatics"/>
            <person name="Doyle S."/>
        </authorList>
    </citation>
    <scope>NUCLEOTIDE SEQUENCE [LARGE SCALE GENOMIC DNA]</scope>
    <source>
        <strain evidence="2 3">NCTC12112</strain>
    </source>
</reference>
<dbReference type="PANTHER" id="PTHR12110:SF41">
    <property type="entry name" value="INOSOSE DEHYDRATASE"/>
    <property type="match status" value="1"/>
</dbReference>
<dbReference type="RefSeq" id="WP_005978423.1">
    <property type="nucleotide sequence ID" value="NZ_CABKNW010000004.1"/>
</dbReference>
<evidence type="ECO:0000313" key="2">
    <source>
        <dbReference type="EMBL" id="SQJ15705.1"/>
    </source>
</evidence>
<dbReference type="SUPFAM" id="SSF51658">
    <property type="entry name" value="Xylose isomerase-like"/>
    <property type="match status" value="1"/>
</dbReference>
<gene>
    <name evidence="2" type="ORF">NCTC12112_03072</name>
</gene>
<dbReference type="PANTHER" id="PTHR12110">
    <property type="entry name" value="HYDROXYPYRUVATE ISOMERASE"/>
    <property type="match status" value="1"/>
</dbReference>
<dbReference type="InterPro" id="IPR013022">
    <property type="entry name" value="Xyl_isomerase-like_TIM-brl"/>
</dbReference>
<protein>
    <submittedName>
        <fullName evidence="2">Fructoselysine 3-epimerase</fullName>
    </submittedName>
</protein>
<evidence type="ECO:0000259" key="1">
    <source>
        <dbReference type="Pfam" id="PF01261"/>
    </source>
</evidence>
<dbReference type="GeneID" id="78454336"/>
<evidence type="ECO:0000313" key="3">
    <source>
        <dbReference type="Proteomes" id="UP000249008"/>
    </source>
</evidence>